<dbReference type="RefSeq" id="WP_045530822.1">
    <property type="nucleotide sequence ID" value="NZ_CP011044.1"/>
</dbReference>
<gene>
    <name evidence="2" type="ORF">VO01_15525</name>
</gene>
<reference evidence="2 3" key="1">
    <citation type="journal article" date="2015" name="Genome Announc.">
        <title>Complete Genome Sequence of Clavibacter michiganensis subsp. insidiosus R1-1 Using PacBio Single-Molecule Real-Time Technology.</title>
        <authorList>
            <person name="Lu Y."/>
            <person name="Samac D.A."/>
            <person name="Glazebrook J."/>
            <person name="Ishimaru C.A."/>
        </authorList>
    </citation>
    <scope>NUCLEOTIDE SEQUENCE [LARGE SCALE GENOMIC DNA]</scope>
    <source>
        <strain evidence="2 3">R1-1</strain>
        <plasmid evidence="2 3">pCI1</plasmid>
    </source>
</reference>
<organism evidence="2 3">
    <name type="scientific">Clavibacter michiganensis subsp. insidiosus</name>
    <dbReference type="NCBI Taxonomy" id="33014"/>
    <lineage>
        <taxon>Bacteria</taxon>
        <taxon>Bacillati</taxon>
        <taxon>Actinomycetota</taxon>
        <taxon>Actinomycetes</taxon>
        <taxon>Micrococcales</taxon>
        <taxon>Microbacteriaceae</taxon>
        <taxon>Clavibacter</taxon>
    </lineage>
</organism>
<dbReference type="Proteomes" id="UP000032604">
    <property type="component" value="Plasmid pCI1"/>
</dbReference>
<dbReference type="PANTHER" id="PTHR24094">
    <property type="entry name" value="SECRETED PROTEIN"/>
    <property type="match status" value="1"/>
</dbReference>
<evidence type="ECO:0000259" key="1">
    <source>
        <dbReference type="Pfam" id="PF07510"/>
    </source>
</evidence>
<protein>
    <recommendedName>
        <fullName evidence="1">GmrSD restriction endonucleases C-terminal domain-containing protein</fullName>
    </recommendedName>
</protein>
<dbReference type="PATRIC" id="fig|33014.5.peg.3199"/>
<dbReference type="EMBL" id="CP011044">
    <property type="protein sequence ID" value="AJW80655.1"/>
    <property type="molecule type" value="Genomic_DNA"/>
</dbReference>
<dbReference type="KEGG" id="cmh:VO01_15525"/>
<evidence type="ECO:0000313" key="2">
    <source>
        <dbReference type="EMBL" id="AJW80655.1"/>
    </source>
</evidence>
<evidence type="ECO:0000313" key="3">
    <source>
        <dbReference type="Proteomes" id="UP000032604"/>
    </source>
</evidence>
<keyword evidence="2" id="KW-0614">Plasmid</keyword>
<feature type="domain" description="GmrSD restriction endonucleases C-terminal" evidence="1">
    <location>
        <begin position="113"/>
        <end position="241"/>
    </location>
</feature>
<name>A0A0D5CN38_9MICO</name>
<accession>A0A0D5CN38</accession>
<dbReference type="Pfam" id="PF07510">
    <property type="entry name" value="GmrSD_C"/>
    <property type="match status" value="1"/>
</dbReference>
<proteinExistence type="predicted"/>
<sequence>MTPRSRRLFVVAAVLLSACGVVGGWYGTGLGFTQESVDVATAATAERVDVAAASGAVGDVLARAGLVRGGVVDAAAVRALVDKLPADTHARTPAYDRAAYGPSWADTDHNGCDQRNDVLARDLTAVTFTKADPSCTVATGHLADVYTGRSIGFTRGKTTSAAVQIDHLVPLGWAWQHGAAGWTGERREQLATDFNNLQAVDGPTNEAKSDQGPATWLPSAAVYDCLYVTRFAYVLSAYELTIDDADRAAIDHTLDGCSSPAVG</sequence>
<dbReference type="InterPro" id="IPR011089">
    <property type="entry name" value="GmrSD_C"/>
</dbReference>
<geneLocation type="plasmid" evidence="2 3">
    <name>pCI1</name>
</geneLocation>
<dbReference type="OrthoDB" id="5196645at2"/>
<dbReference type="PROSITE" id="PS51257">
    <property type="entry name" value="PROKAR_LIPOPROTEIN"/>
    <property type="match status" value="1"/>
</dbReference>
<dbReference type="HOGENOM" id="CLU_043034_0_1_11"/>
<dbReference type="AlphaFoldDB" id="A0A0D5CN38"/>
<dbReference type="PANTHER" id="PTHR24094:SF15">
    <property type="entry name" value="AMP-DEPENDENT SYNTHETASE_LIGASE DOMAIN-CONTAINING PROTEIN-RELATED"/>
    <property type="match status" value="1"/>
</dbReference>